<gene>
    <name evidence="2" type="ORF">Psed_6902</name>
</gene>
<proteinExistence type="predicted"/>
<evidence type="ECO:0000313" key="2">
    <source>
        <dbReference type="EMBL" id="AEA28970.1"/>
    </source>
</evidence>
<keyword evidence="1" id="KW-0472">Membrane</keyword>
<keyword evidence="1" id="KW-1133">Transmembrane helix</keyword>
<dbReference type="RefSeq" id="WP_014683002.1">
    <property type="nucleotide sequence ID" value="NC_017772.1"/>
</dbReference>
<sequence>MTGAEVPTTRTYGNWRRESGFGIGRLGPAQTMTVFGAVLVPIFCVYISPSVALFVAVVAVLVLAAVLVRVGGQSLADVVTRSVRFTRARHAGWTELSGGMLTDHPRKHDLPGPLAPLVPLNVDDGRGGKQGLLWDRRTGWLTAVIRVSPVGLDLADRSQADAWVAAWGAWLADLGYQHLVRHIAVTVDTAPSGGTTLQDYVTERIDPRAPETARSVMSELVASTPTTIADVDTRVSITFDPTRAVPRPADLLGAVTEVTRWLPGMESSLAMAGVAVLGRATVEWLTGRLRIAFDPASRPDVARARNGAGSDLLLWSEAGPVRAQESWESWRHDSGISVAWALSEAPRQAVVDRVLTPLLAPGPFPRRVTLLYEPYSAGTAATEVEREITNTQVRRAFAQRTRRDETQRERDDFARALQSAREEAEGAGVGKFCLYVSTTVGAEELLPAATADVEQRAGQSKLRLRRLRGAQAAGFAAALGVGLNPAELARRAFR</sequence>
<evidence type="ECO:0000256" key="1">
    <source>
        <dbReference type="SAM" id="Phobius"/>
    </source>
</evidence>
<dbReference type="AlphaFoldDB" id="F2L6Z7"/>
<keyword evidence="3" id="KW-1185">Reference proteome</keyword>
<protein>
    <recommendedName>
        <fullName evidence="4">Integral membrane protein</fullName>
    </recommendedName>
</protein>
<geneLocation type="plasmid" evidence="2 3">
    <name>pPSED02</name>
</geneLocation>
<dbReference type="InterPro" id="IPR049978">
    <property type="entry name" value="SCO6880-like"/>
</dbReference>
<dbReference type="Proteomes" id="UP000007809">
    <property type="component" value="Plasmid pPSED02"/>
</dbReference>
<dbReference type="EMBL" id="CP002595">
    <property type="protein sequence ID" value="AEA28970.1"/>
    <property type="molecule type" value="Genomic_DNA"/>
</dbReference>
<keyword evidence="2" id="KW-0614">Plasmid</keyword>
<keyword evidence="1" id="KW-0812">Transmembrane</keyword>
<accession>F2L6Z7</accession>
<feature type="transmembrane region" description="Helical" evidence="1">
    <location>
        <begin position="34"/>
        <end position="67"/>
    </location>
</feature>
<evidence type="ECO:0000313" key="3">
    <source>
        <dbReference type="Proteomes" id="UP000007809"/>
    </source>
</evidence>
<reference evidence="2" key="1">
    <citation type="journal article" date="2011" name="J. Bacteriol.">
        <title>Genome sequence of the 1,4-dioxane-degrading Pseudonocardia dioxanivorans strain CB1190.</title>
        <authorList>
            <person name="Sales C.M."/>
            <person name="Mahendra S."/>
            <person name="Grostern A."/>
            <person name="Parales R.E."/>
            <person name="Goodwin L.A."/>
            <person name="Woyke T."/>
            <person name="Nolan M."/>
            <person name="Lapidus A."/>
            <person name="Chertkov O."/>
            <person name="Ovchinnikova G."/>
            <person name="Sczyrba A."/>
            <person name="Alvarez-Cohen L."/>
        </authorList>
    </citation>
    <scope>NUCLEOTIDE SEQUENCE</scope>
    <source>
        <strain evidence="2">CB1190</strain>
    </source>
</reference>
<evidence type="ECO:0008006" key="4">
    <source>
        <dbReference type="Google" id="ProtNLM"/>
    </source>
</evidence>
<dbReference type="NCBIfam" id="NF042935">
    <property type="entry name" value="SCO6880_fam"/>
    <property type="match status" value="1"/>
</dbReference>
<name>F2L6Z7_PSEUX</name>
<organism evidence="2">
    <name type="scientific">Pseudonocardia dioxanivorans (strain ATCC 55486 / DSM 44775 / JCM 13855 / CB1190)</name>
    <dbReference type="NCBI Taxonomy" id="675635"/>
    <lineage>
        <taxon>Bacteria</taxon>
        <taxon>Bacillati</taxon>
        <taxon>Actinomycetota</taxon>
        <taxon>Actinomycetes</taxon>
        <taxon>Pseudonocardiales</taxon>
        <taxon>Pseudonocardiaceae</taxon>
        <taxon>Pseudonocardia</taxon>
    </lineage>
</organism>